<dbReference type="Proteomes" id="UP001241748">
    <property type="component" value="Unassembled WGS sequence"/>
</dbReference>
<gene>
    <name evidence="1" type="ORF">P5G62_001660</name>
</gene>
<sequence>MTLNILFFSITVKKRKESLEEAIRNETIEQLYDQHKDRQVTAYHLM</sequence>
<comment type="caution">
    <text evidence="1">The sequence shown here is derived from an EMBL/GenBank/DDBJ whole genome shotgun (WGS) entry which is preliminary data.</text>
</comment>
<name>A0ABV4YM43_9BACI</name>
<dbReference type="RefSeq" id="WP_306073351.1">
    <property type="nucleotide sequence ID" value="NZ_JAROBZ020000001.1"/>
</dbReference>
<evidence type="ECO:0000313" key="2">
    <source>
        <dbReference type="Proteomes" id="UP001241748"/>
    </source>
</evidence>
<dbReference type="EMBL" id="JAROBZ020000001">
    <property type="protein sequence ID" value="MFB3165847.1"/>
    <property type="molecule type" value="Genomic_DNA"/>
</dbReference>
<dbReference type="InterPro" id="IPR012655">
    <property type="entry name" value="YrzI"/>
</dbReference>
<organism evidence="1 2">
    <name type="scientific">Neobacillus driksii</name>
    <dbReference type="NCBI Taxonomy" id="3035913"/>
    <lineage>
        <taxon>Bacteria</taxon>
        <taxon>Bacillati</taxon>
        <taxon>Bacillota</taxon>
        <taxon>Bacilli</taxon>
        <taxon>Bacillales</taxon>
        <taxon>Bacillaceae</taxon>
        <taxon>Neobacillus</taxon>
    </lineage>
</organism>
<proteinExistence type="predicted"/>
<evidence type="ECO:0000313" key="1">
    <source>
        <dbReference type="EMBL" id="MFB3165847.1"/>
    </source>
</evidence>
<dbReference type="NCBIfam" id="TIGR02413">
    <property type="entry name" value="Bac_small_yrzI"/>
    <property type="match status" value="1"/>
</dbReference>
<keyword evidence="2" id="KW-1185">Reference proteome</keyword>
<dbReference type="Pfam" id="PF09501">
    <property type="entry name" value="Bac_small_YrzI"/>
    <property type="match status" value="1"/>
</dbReference>
<accession>A0ABV4YM43</accession>
<protein>
    <submittedName>
        <fullName evidence="1">YrzI family small protein</fullName>
    </submittedName>
</protein>
<reference evidence="1 2" key="1">
    <citation type="submission" date="2024-05" db="EMBL/GenBank/DDBJ databases">
        <authorList>
            <person name="Venkateswaran K."/>
        </authorList>
    </citation>
    <scope>NUCLEOTIDE SEQUENCE [LARGE SCALE GENOMIC DNA]</scope>
    <source>
        <strain evidence="1 2">179-C4-2-HS</strain>
    </source>
</reference>